<protein>
    <submittedName>
        <fullName evidence="1">Uncharacterized protein</fullName>
    </submittedName>
</protein>
<comment type="caution">
    <text evidence="1">The sequence shown here is derived from an EMBL/GenBank/DDBJ whole genome shotgun (WGS) entry which is preliminary data.</text>
</comment>
<reference evidence="1" key="1">
    <citation type="submission" date="2023-07" db="EMBL/GenBank/DDBJ databases">
        <title>Genome content predicts the carbon catabolic preferences of heterotrophic bacteria.</title>
        <authorList>
            <person name="Gralka M."/>
        </authorList>
    </citation>
    <scope>NUCLEOTIDE SEQUENCE</scope>
    <source>
        <strain evidence="1">4G09</strain>
    </source>
</reference>
<dbReference type="RefSeq" id="WP_305471413.1">
    <property type="nucleotide sequence ID" value="NZ_JAUYVT010000003.1"/>
</dbReference>
<gene>
    <name evidence="1" type="ORF">Q8W34_05005</name>
</gene>
<organism evidence="1 2">
    <name type="scientific">Pseudoalteromonas marina</name>
    <dbReference type="NCBI Taxonomy" id="267375"/>
    <lineage>
        <taxon>Bacteria</taxon>
        <taxon>Pseudomonadati</taxon>
        <taxon>Pseudomonadota</taxon>
        <taxon>Gammaproteobacteria</taxon>
        <taxon>Alteromonadales</taxon>
        <taxon>Pseudoalteromonadaceae</taxon>
        <taxon>Pseudoalteromonas</taxon>
    </lineage>
</organism>
<dbReference type="Proteomes" id="UP001177212">
    <property type="component" value="Unassembled WGS sequence"/>
</dbReference>
<keyword evidence="2" id="KW-1185">Reference proteome</keyword>
<evidence type="ECO:0000313" key="2">
    <source>
        <dbReference type="Proteomes" id="UP001177212"/>
    </source>
</evidence>
<proteinExistence type="predicted"/>
<sequence>MKTSFTINRITTSFGIFRVKGLWCTQYENIDSVEITSLQIMGTDGWVRISHQYEENAQYIETLLPALLLHLKA</sequence>
<accession>A0ABT9FB22</accession>
<name>A0ABT9FB22_9GAMM</name>
<dbReference type="EMBL" id="JAUYVT010000003">
    <property type="protein sequence ID" value="MDP2563979.1"/>
    <property type="molecule type" value="Genomic_DNA"/>
</dbReference>
<evidence type="ECO:0000313" key="1">
    <source>
        <dbReference type="EMBL" id="MDP2563979.1"/>
    </source>
</evidence>